<feature type="transmembrane region" description="Helical" evidence="1">
    <location>
        <begin position="31"/>
        <end position="50"/>
    </location>
</feature>
<keyword evidence="3" id="KW-1185">Reference proteome</keyword>
<dbReference type="RefSeq" id="WP_199870264.1">
    <property type="nucleotide sequence ID" value="NZ_JAAGPU010000021.1"/>
</dbReference>
<proteinExistence type="predicted"/>
<accession>A0A6M0H4F8</accession>
<comment type="caution">
    <text evidence="2">The sequence shown here is derived from an EMBL/GenBank/DDBJ whole genome shotgun (WGS) entry which is preliminary data.</text>
</comment>
<feature type="transmembrane region" description="Helical" evidence="1">
    <location>
        <begin position="5"/>
        <end position="25"/>
    </location>
</feature>
<reference evidence="2 3" key="1">
    <citation type="submission" date="2020-02" db="EMBL/GenBank/DDBJ databases">
        <title>Genome assembly of a novel Clostridium senegalense strain.</title>
        <authorList>
            <person name="Gupta T.B."/>
            <person name="Jauregui R."/>
            <person name="Maclean P."/>
            <person name="Nawarathana A."/>
            <person name="Brightwell G."/>
        </authorList>
    </citation>
    <scope>NUCLEOTIDE SEQUENCE [LARGE SCALE GENOMIC DNA]</scope>
    <source>
        <strain evidence="2 3">AGRFS4</strain>
    </source>
</reference>
<sequence>MKSKVISVIQWIIYIVTIVTVVAYFLKKVIIPGLIPFLISILMLSLIYTSRKRFNNGEISKNYYIGTISVEIIAFIIYMIICISEIISVLN</sequence>
<dbReference type="Proteomes" id="UP000481872">
    <property type="component" value="Unassembled WGS sequence"/>
</dbReference>
<dbReference type="AlphaFoldDB" id="A0A6M0H4F8"/>
<gene>
    <name evidence="2" type="ORF">G3M99_11625</name>
</gene>
<keyword evidence="1" id="KW-0812">Transmembrane</keyword>
<organism evidence="2 3">
    <name type="scientific">Clostridium senegalense</name>
    <dbReference type="NCBI Taxonomy" id="1465809"/>
    <lineage>
        <taxon>Bacteria</taxon>
        <taxon>Bacillati</taxon>
        <taxon>Bacillota</taxon>
        <taxon>Clostridia</taxon>
        <taxon>Eubacteriales</taxon>
        <taxon>Clostridiaceae</taxon>
        <taxon>Clostridium</taxon>
    </lineage>
</organism>
<name>A0A6M0H4F8_9CLOT</name>
<dbReference type="EMBL" id="JAAGPU010000021">
    <property type="protein sequence ID" value="NEU05489.1"/>
    <property type="molecule type" value="Genomic_DNA"/>
</dbReference>
<keyword evidence="1" id="KW-0472">Membrane</keyword>
<feature type="transmembrane region" description="Helical" evidence="1">
    <location>
        <begin position="62"/>
        <end position="87"/>
    </location>
</feature>
<protein>
    <submittedName>
        <fullName evidence="2">Uncharacterized protein</fullName>
    </submittedName>
</protein>
<keyword evidence="1" id="KW-1133">Transmembrane helix</keyword>
<evidence type="ECO:0000256" key="1">
    <source>
        <dbReference type="SAM" id="Phobius"/>
    </source>
</evidence>
<evidence type="ECO:0000313" key="3">
    <source>
        <dbReference type="Proteomes" id="UP000481872"/>
    </source>
</evidence>
<evidence type="ECO:0000313" key="2">
    <source>
        <dbReference type="EMBL" id="NEU05489.1"/>
    </source>
</evidence>